<evidence type="ECO:0000313" key="1">
    <source>
        <dbReference type="EnsemblMetazoa" id="BGLB025908-PB"/>
    </source>
</evidence>
<dbReference type="GO" id="GO:0005869">
    <property type="term" value="C:dynactin complex"/>
    <property type="evidence" value="ECO:0007669"/>
    <property type="project" value="InterPro"/>
</dbReference>
<sequence>MAGEESLQVLEKRIADLELLVFGNSEKDADYPKNKANKIQCLESLLEIQNKITTSLSGKKKAAALYEKLPELKKYLDHAYVEELLLTEDARLESLLAEYDFLEKQCGLWQKLSENETNINSEHIQAVPKLVDKLQTLSLAQISQQDDISNLTEETRRLLNTYNTIITLFSKQFVMWDETLIQLELQAKQKKMAN</sequence>
<dbReference type="GeneID" id="106068543"/>
<keyword evidence="3" id="KW-1185">Reference proteome</keyword>
<dbReference type="PANTHER" id="PTHR28360">
    <property type="entry name" value="DYNACTIN SUBUNIT 3"/>
    <property type="match status" value="1"/>
</dbReference>
<dbReference type="Proteomes" id="UP000076420">
    <property type="component" value="Unassembled WGS sequence"/>
</dbReference>
<proteinExistence type="predicted"/>
<reference evidence="1" key="1">
    <citation type="submission" date="2020-05" db="UniProtKB">
        <authorList>
            <consortium name="EnsemblMetazoa"/>
        </authorList>
    </citation>
    <scope>IDENTIFICATION</scope>
    <source>
        <strain evidence="1">BB02</strain>
    </source>
</reference>
<name>A0A2C9L142_BIOGL</name>
<dbReference type="GO" id="GO:0061640">
    <property type="term" value="P:cytoskeleton-dependent cytokinesis"/>
    <property type="evidence" value="ECO:0007669"/>
    <property type="project" value="InterPro"/>
</dbReference>
<gene>
    <name evidence="1" type="primary">106068543</name>
    <name evidence="4" type="synonym">LOC106068543</name>
</gene>
<dbReference type="AlphaFoldDB" id="A0A2C9L142"/>
<dbReference type="VEuPathDB" id="VectorBase:BGLAX_032795"/>
<evidence type="ECO:0000313" key="2">
    <source>
        <dbReference type="Proteomes" id="UP000076420"/>
    </source>
</evidence>
<evidence type="ECO:0000313" key="4">
    <source>
        <dbReference type="RefSeq" id="XP_013083396.1"/>
    </source>
</evidence>
<reference evidence="4" key="2">
    <citation type="submission" date="2025-04" db="UniProtKB">
        <authorList>
            <consortium name="RefSeq"/>
        </authorList>
    </citation>
    <scope>IDENTIFICATION</scope>
</reference>
<dbReference type="OMA" id="NILHVNT"/>
<dbReference type="EnsemblMetazoa" id="BGLB025908-RB">
    <property type="protein sequence ID" value="BGLB025908-PB"/>
    <property type="gene ID" value="BGLB025908"/>
</dbReference>
<dbReference type="InterPro" id="IPR009991">
    <property type="entry name" value="DCTN3"/>
</dbReference>
<dbReference type="STRING" id="6526.A0A2C9L142"/>
<dbReference type="KEGG" id="bgt:106068543"/>
<dbReference type="RefSeq" id="XP_013083396.1">
    <property type="nucleotide sequence ID" value="XM_013227942.2"/>
</dbReference>
<dbReference type="PANTHER" id="PTHR28360:SF1">
    <property type="entry name" value="DYNACTIN SUBUNIT 3"/>
    <property type="match status" value="1"/>
</dbReference>
<evidence type="ECO:0000313" key="3">
    <source>
        <dbReference type="Proteomes" id="UP001165740"/>
    </source>
</evidence>
<organism evidence="1 2">
    <name type="scientific">Biomphalaria glabrata</name>
    <name type="common">Bloodfluke planorb</name>
    <name type="synonym">Freshwater snail</name>
    <dbReference type="NCBI Taxonomy" id="6526"/>
    <lineage>
        <taxon>Eukaryota</taxon>
        <taxon>Metazoa</taxon>
        <taxon>Spiralia</taxon>
        <taxon>Lophotrochozoa</taxon>
        <taxon>Mollusca</taxon>
        <taxon>Gastropoda</taxon>
        <taxon>Heterobranchia</taxon>
        <taxon>Euthyneura</taxon>
        <taxon>Panpulmonata</taxon>
        <taxon>Hygrophila</taxon>
        <taxon>Lymnaeoidea</taxon>
        <taxon>Planorbidae</taxon>
        <taxon>Biomphalaria</taxon>
    </lineage>
</organism>
<dbReference type="OrthoDB" id="16729at2759"/>
<protein>
    <submittedName>
        <fullName evidence="4">Dynactin subunit 3-like isoform X1</fullName>
    </submittedName>
</protein>
<accession>A0A2C9L142</accession>
<dbReference type="Proteomes" id="UP001165740">
    <property type="component" value="Chromosome 1"/>
</dbReference>
<dbReference type="VEuPathDB" id="VectorBase:BGLB025908"/>
<dbReference type="Pfam" id="PF07426">
    <property type="entry name" value="Dynactin_p22"/>
    <property type="match status" value="1"/>
</dbReference>